<accession>A0A165JHB2</accession>
<evidence type="ECO:0000313" key="2">
    <source>
        <dbReference type="EMBL" id="KZT61838.1"/>
    </source>
</evidence>
<organism evidence="2 3">
    <name type="scientific">Calocera cornea HHB12733</name>
    <dbReference type="NCBI Taxonomy" id="1353952"/>
    <lineage>
        <taxon>Eukaryota</taxon>
        <taxon>Fungi</taxon>
        <taxon>Dikarya</taxon>
        <taxon>Basidiomycota</taxon>
        <taxon>Agaricomycotina</taxon>
        <taxon>Dacrymycetes</taxon>
        <taxon>Dacrymycetales</taxon>
        <taxon>Dacrymycetaceae</taxon>
        <taxon>Calocera</taxon>
    </lineage>
</organism>
<dbReference type="EMBL" id="KV423920">
    <property type="protein sequence ID" value="KZT61838.1"/>
    <property type="molecule type" value="Genomic_DNA"/>
</dbReference>
<evidence type="ECO:0000313" key="3">
    <source>
        <dbReference type="Proteomes" id="UP000076842"/>
    </source>
</evidence>
<proteinExistence type="predicted"/>
<dbReference type="STRING" id="1353952.A0A165JHB2"/>
<dbReference type="AlphaFoldDB" id="A0A165JHB2"/>
<sequence>MGARLVVVAVRAFGLQSAPFYSEERCWTLRRRLMTRGNALLGAAVADILRSETTYPSHPASEGRRQDPAEDNMRVPPPGQARREWINKFLPGSPGFVQNNTMQIMRHAVYAGRLDVAERTYTILRDSTVNLEKYVMEDSAHSNLVAAKTTQVLAVLGLRRDLATLNDPAADHLIATVDHDITRIWLPLLQLSVDSSLHRVVRSLMDLEKIEDVVNLLTRLARGHTSNTSIERDKYEWMWEYVFKWHTYTIMSTPKAIFALLLYVNDLGVRLPPQLWARLLQYCLSFHPCPRSEIEGLFALADGTTVGRQSRWKALKLWWMLKQGSKVGLDDLAAAVAGQTSKMPTDLTSVNDAEALYEATIPASVNNALAWYEADRGNWKSGQQYVWSMYLNGQQINKDALHQIDALLHLPWLSQTSGSCKSGHDLISWLNIQRCLLDFERPLEDRIDKALQVFHSAQKTSLSPISILRLLSPIIRSLPERVRMPSPRLKAQVVVIYDNIPWPEPAQLLEWHIAGGATAVKWLLFHFAEIGDVEHLKMACLQVRMTGHVLSHLTVANLFPRTLQHGFDWEQATSLYEHIRLLNPSEEFPTCISEILHIPGRNGQHYPSPKLLDRLLPTGCTEKTKYFTLKVLLGRYLHFLRLNTLGHLEALPGHKAHIGAFARQLRPMITFRASQDTQADMCCALLLNIYFSTDQFDEGFAFWEELPDNIQAHDSVVSVLLDSCGRHARLDIAEGVWETYRSRQQPHPNTRGAWLECLSRVSKQSFLRARDILFFEMGTNGRDDGTPPADPGFTRIILSFANNYGALEETVEGIRTHLPAIWLQLESNSRLVLPSAALLRSMNTDRSEATQEVTTSQTHS</sequence>
<dbReference type="InParanoid" id="A0A165JHB2"/>
<feature type="compositionally biased region" description="Basic and acidic residues" evidence="1">
    <location>
        <begin position="61"/>
        <end position="73"/>
    </location>
</feature>
<protein>
    <submittedName>
        <fullName evidence="2">Uncharacterized protein</fullName>
    </submittedName>
</protein>
<reference evidence="2 3" key="1">
    <citation type="journal article" date="2016" name="Mol. Biol. Evol.">
        <title>Comparative Genomics of Early-Diverging Mushroom-Forming Fungi Provides Insights into the Origins of Lignocellulose Decay Capabilities.</title>
        <authorList>
            <person name="Nagy L.G."/>
            <person name="Riley R."/>
            <person name="Tritt A."/>
            <person name="Adam C."/>
            <person name="Daum C."/>
            <person name="Floudas D."/>
            <person name="Sun H."/>
            <person name="Yadav J.S."/>
            <person name="Pangilinan J."/>
            <person name="Larsson K.H."/>
            <person name="Matsuura K."/>
            <person name="Barry K."/>
            <person name="Labutti K."/>
            <person name="Kuo R."/>
            <person name="Ohm R.A."/>
            <person name="Bhattacharya S.S."/>
            <person name="Shirouzu T."/>
            <person name="Yoshinaga Y."/>
            <person name="Martin F.M."/>
            <person name="Grigoriev I.V."/>
            <person name="Hibbett D.S."/>
        </authorList>
    </citation>
    <scope>NUCLEOTIDE SEQUENCE [LARGE SCALE GENOMIC DNA]</scope>
    <source>
        <strain evidence="2 3">HHB12733</strain>
    </source>
</reference>
<gene>
    <name evidence="2" type="ORF">CALCODRAFT_327892</name>
</gene>
<feature type="region of interest" description="Disordered" evidence="1">
    <location>
        <begin position="52"/>
        <end position="78"/>
    </location>
</feature>
<dbReference type="Proteomes" id="UP000076842">
    <property type="component" value="Unassembled WGS sequence"/>
</dbReference>
<name>A0A165JHB2_9BASI</name>
<keyword evidence="3" id="KW-1185">Reference proteome</keyword>
<evidence type="ECO:0000256" key="1">
    <source>
        <dbReference type="SAM" id="MobiDB-lite"/>
    </source>
</evidence>